<dbReference type="FunFam" id="1.25.40.10:FF:000052">
    <property type="entry name" value="Aryl-hydrocarbon-interacting protein-like 1"/>
    <property type="match status" value="1"/>
</dbReference>
<dbReference type="Gene3D" id="3.90.640.10">
    <property type="entry name" value="Actin, Chain A, domain 4"/>
    <property type="match status" value="1"/>
</dbReference>
<keyword evidence="3" id="KW-0802">TPR repeat</keyword>
<proteinExistence type="predicted"/>
<keyword evidence="2" id="KW-0067">ATP-binding</keyword>
<protein>
    <submittedName>
        <fullName evidence="6">Hsp70 protein/TPR repeat/Tetratricopeptide repeat</fullName>
    </submittedName>
</protein>
<evidence type="ECO:0000313" key="7">
    <source>
        <dbReference type="Proteomes" id="UP001430356"/>
    </source>
</evidence>
<dbReference type="InterPro" id="IPR019734">
    <property type="entry name" value="TPR_rpt"/>
</dbReference>
<dbReference type="PROSITE" id="PS50005">
    <property type="entry name" value="TPR"/>
    <property type="match status" value="1"/>
</dbReference>
<dbReference type="Gene3D" id="1.25.40.10">
    <property type="entry name" value="Tetratricopeptide repeat domain"/>
    <property type="match status" value="1"/>
</dbReference>
<dbReference type="PANTHER" id="PTHR45639:SF4">
    <property type="entry name" value="HSC70CB, ISOFORM G"/>
    <property type="match status" value="1"/>
</dbReference>
<evidence type="ECO:0000256" key="5">
    <source>
        <dbReference type="SAM" id="MobiDB-lite"/>
    </source>
</evidence>
<dbReference type="InterPro" id="IPR011990">
    <property type="entry name" value="TPR-like_helical_dom_sf"/>
</dbReference>
<dbReference type="EMBL" id="JAECZO010000003">
    <property type="protein sequence ID" value="KAK7200050.1"/>
    <property type="molecule type" value="Genomic_DNA"/>
</dbReference>
<dbReference type="Gene3D" id="3.30.30.30">
    <property type="match status" value="1"/>
</dbReference>
<dbReference type="InterPro" id="IPR013126">
    <property type="entry name" value="Hsp_70_fam"/>
</dbReference>
<dbReference type="InterPro" id="IPR043129">
    <property type="entry name" value="ATPase_NBD"/>
</dbReference>
<dbReference type="GO" id="GO:0005634">
    <property type="term" value="C:nucleus"/>
    <property type="evidence" value="ECO:0007669"/>
    <property type="project" value="TreeGrafter"/>
</dbReference>
<reference evidence="6 7" key="1">
    <citation type="journal article" date="2021" name="MBio">
        <title>A New Model Trypanosomatid, Novymonas esmeraldas: Genomic Perception of Its 'Candidatus Pandoraea novymonadis' Endosymbiont.</title>
        <authorList>
            <person name="Zakharova A."/>
            <person name="Saura A."/>
            <person name="Butenko A."/>
            <person name="Podesvova L."/>
            <person name="Warmusova S."/>
            <person name="Kostygov A.Y."/>
            <person name="Nenarokova A."/>
            <person name="Lukes J."/>
            <person name="Opperdoes F.R."/>
            <person name="Yurchenko V."/>
        </authorList>
    </citation>
    <scope>NUCLEOTIDE SEQUENCE [LARGE SCALE GENOMIC DNA]</scope>
    <source>
        <strain evidence="6 7">E262AT.01</strain>
    </source>
</reference>
<dbReference type="SUPFAM" id="SSF48452">
    <property type="entry name" value="TPR-like"/>
    <property type="match status" value="1"/>
</dbReference>
<dbReference type="Pfam" id="PF00012">
    <property type="entry name" value="HSP70"/>
    <property type="match status" value="1"/>
</dbReference>
<feature type="repeat" description="TPR" evidence="3">
    <location>
        <begin position="839"/>
        <end position="872"/>
    </location>
</feature>
<dbReference type="Proteomes" id="UP001430356">
    <property type="component" value="Unassembled WGS sequence"/>
</dbReference>
<gene>
    <name evidence="6" type="ORF">NESM_000054500</name>
</gene>
<dbReference type="SUPFAM" id="SSF53067">
    <property type="entry name" value="Actin-like ATPase domain"/>
    <property type="match status" value="2"/>
</dbReference>
<evidence type="ECO:0000256" key="3">
    <source>
        <dbReference type="PROSITE-ProRule" id="PRU00339"/>
    </source>
</evidence>
<keyword evidence="4" id="KW-0175">Coiled coil</keyword>
<dbReference type="PANTHER" id="PTHR45639">
    <property type="entry name" value="HSC70CB, ISOFORM G-RELATED"/>
    <property type="match status" value="1"/>
</dbReference>
<dbReference type="SMART" id="SM00028">
    <property type="entry name" value="TPR"/>
    <property type="match status" value="3"/>
</dbReference>
<keyword evidence="1" id="KW-0547">Nucleotide-binding</keyword>
<evidence type="ECO:0000256" key="4">
    <source>
        <dbReference type="SAM" id="Coils"/>
    </source>
</evidence>
<dbReference type="GO" id="GO:0140662">
    <property type="term" value="F:ATP-dependent protein folding chaperone"/>
    <property type="evidence" value="ECO:0007669"/>
    <property type="project" value="InterPro"/>
</dbReference>
<name>A0AAW0F0D1_9TRYP</name>
<dbReference type="Gene3D" id="3.30.420.40">
    <property type="match status" value="2"/>
</dbReference>
<evidence type="ECO:0000256" key="1">
    <source>
        <dbReference type="ARBA" id="ARBA00022741"/>
    </source>
</evidence>
<evidence type="ECO:0000256" key="2">
    <source>
        <dbReference type="ARBA" id="ARBA00022840"/>
    </source>
</evidence>
<feature type="coiled-coil region" evidence="4">
    <location>
        <begin position="852"/>
        <end position="896"/>
    </location>
</feature>
<dbReference type="GO" id="GO:0005524">
    <property type="term" value="F:ATP binding"/>
    <property type="evidence" value="ECO:0007669"/>
    <property type="project" value="UniProtKB-KW"/>
</dbReference>
<comment type="caution">
    <text evidence="6">The sequence shown here is derived from an EMBL/GenBank/DDBJ whole genome shotgun (WGS) entry which is preliminary data.</text>
</comment>
<accession>A0AAW0F0D1</accession>
<organism evidence="6 7">
    <name type="scientific">Novymonas esmeraldas</name>
    <dbReference type="NCBI Taxonomy" id="1808958"/>
    <lineage>
        <taxon>Eukaryota</taxon>
        <taxon>Discoba</taxon>
        <taxon>Euglenozoa</taxon>
        <taxon>Kinetoplastea</taxon>
        <taxon>Metakinetoplastina</taxon>
        <taxon>Trypanosomatida</taxon>
        <taxon>Trypanosomatidae</taxon>
        <taxon>Novymonas</taxon>
    </lineage>
</organism>
<dbReference type="AlphaFoldDB" id="A0AAW0F0D1"/>
<keyword evidence="7" id="KW-1185">Reference proteome</keyword>
<evidence type="ECO:0000313" key="6">
    <source>
        <dbReference type="EMBL" id="KAK7200050.1"/>
    </source>
</evidence>
<sequence length="902" mass="96833">MVRRSPHTSLSLSLPPHSHICVFSFSFVGAEVASLPTDVCRHLWSLSLSVSLSPPLPTSSHHTHTHTHTHPLPPSSLPLSLFLQAIRHAVRLPLLPASPGCSPSLPPQSRCATMSAAEAVSPPVSPATPVSPPASPAMGPVSPAALATFAIGMDIGSVTTRVAVLNPARPMPTIVRNALGNEATSTVVSFAANEARSFGENAAARQVTKASETIVDLAPWIFGYSCGEQAPKDSTASLQLVSPATAMTDAVTLTSRQLGTQTSLTHPAQVAAFYIKSLLRFLPDEEVLRTAPLCLSVPSAASAASFEALRQATLLAGVPPERTLIAHSDEATAVYFHHLQYSSLPDTHENGAAVPVVLIDIGQSCSVASLIIASKPRVEKVCCQTLRMGSEYMDALLCSHVYDELERKFGTAAAEPLRGDVKSFRKILRECRKAKEVLSTTDETRVQLEGLRGDIDIVVPVTRAMMEQAAQPFLQAVRAMLVAIKERMPARVAQAGEAEAEAAAGTPAATPRVEVIGGGWRSVCVLEVIKDVFGISRAGVSLDANLSVAEGSAILAQVRRLSLARQQAGVSGEAAAAAVAASAPETSTIAAAHHVTLVGFEVLDASSPICRPLSDAGAAAAAEWVELERQMEESDARIHERLAALNELDSYILQSLTAVDKCTASSGRKTEMRAYLEEVDMYVRNEGDEAGTEELRGKLAEVEAHVGQHFAELAAYYEDLRQEQRRKEEELTQLSKERQEDESELKSDPQRLRMAQRRREQGQGLFKEECWAEAQTRFVQALSILGQLYDTSSDENKAAKQEISLSCYLNIASCSVKLGLWRNAVNNCTHALEMAPSHAKALFRRGQAYAALKEYKEAVADLESAKTASRDDPAVVAELTAARAALEAAKAKEKKLFSRMFS</sequence>
<dbReference type="GO" id="GO:0005829">
    <property type="term" value="C:cytosol"/>
    <property type="evidence" value="ECO:0007669"/>
    <property type="project" value="TreeGrafter"/>
</dbReference>
<dbReference type="Pfam" id="PF13181">
    <property type="entry name" value="TPR_8"/>
    <property type="match status" value="1"/>
</dbReference>
<feature type="region of interest" description="Disordered" evidence="5">
    <location>
        <begin position="728"/>
        <end position="758"/>
    </location>
</feature>